<dbReference type="Pfam" id="PF25370">
    <property type="entry name" value="HTH_74"/>
    <property type="match status" value="1"/>
</dbReference>
<evidence type="ECO:0000259" key="3">
    <source>
        <dbReference type="Pfam" id="PF25370"/>
    </source>
</evidence>
<feature type="domain" description="HTH three-helical bundle" evidence="3">
    <location>
        <begin position="192"/>
        <end position="232"/>
    </location>
</feature>
<dbReference type="OMA" id="IWGSFNI"/>
<evidence type="ECO:0000256" key="2">
    <source>
        <dbReference type="SAM" id="SignalP"/>
    </source>
</evidence>
<feature type="chain" id="PRO_5029728253" description="HTH three-helical bundle domain-containing protein" evidence="2">
    <location>
        <begin position="25"/>
        <end position="286"/>
    </location>
</feature>
<sequence length="286" mass="31746">MEKFPCPLELKVASALLLLSVSGATPPSLISPPPKFDREDVSLKDGRKRKSCRESLVLKDSNKDFSLQLQDDEYRERSVSVSCSSSLTSEVSSEEIRACRMRLISAMARHHQMNLKVVRKSRSKIQYSSDGRKISSDKSSTVSSESVSREASCLSSNSSARSKSSHYGGTTTSKRQGPGPEEMMKKRKRVGSNHIRRRADAILKFLSAGCFSELKIRQALGDSPDTSKALRMLVMLEEVKRSGTGGRQDPYIYTLASNPTKIVDYPILSSHTNSVWELHEVAHGIY</sequence>
<dbReference type="AlphaFoldDB" id="A0A7N2R795"/>
<organism evidence="4 5">
    <name type="scientific">Quercus lobata</name>
    <name type="common">Valley oak</name>
    <dbReference type="NCBI Taxonomy" id="97700"/>
    <lineage>
        <taxon>Eukaryota</taxon>
        <taxon>Viridiplantae</taxon>
        <taxon>Streptophyta</taxon>
        <taxon>Embryophyta</taxon>
        <taxon>Tracheophyta</taxon>
        <taxon>Spermatophyta</taxon>
        <taxon>Magnoliopsida</taxon>
        <taxon>eudicotyledons</taxon>
        <taxon>Gunneridae</taxon>
        <taxon>Pentapetalae</taxon>
        <taxon>rosids</taxon>
        <taxon>fabids</taxon>
        <taxon>Fagales</taxon>
        <taxon>Fagaceae</taxon>
        <taxon>Quercus</taxon>
    </lineage>
</organism>
<dbReference type="InterPro" id="IPR057523">
    <property type="entry name" value="HTH_74"/>
</dbReference>
<dbReference type="PANTHER" id="PTHR34799:SF2">
    <property type="entry name" value="OS07G0656300 PROTEIN"/>
    <property type="match status" value="1"/>
</dbReference>
<reference evidence="4 5" key="1">
    <citation type="journal article" date="2016" name="G3 (Bethesda)">
        <title>First Draft Assembly and Annotation of the Genome of a California Endemic Oak Quercus lobata Nee (Fagaceae).</title>
        <authorList>
            <person name="Sork V.L."/>
            <person name="Fitz-Gibbon S.T."/>
            <person name="Puiu D."/>
            <person name="Crepeau M."/>
            <person name="Gugger P.F."/>
            <person name="Sherman R."/>
            <person name="Stevens K."/>
            <person name="Langley C.H."/>
            <person name="Pellegrini M."/>
            <person name="Salzberg S.L."/>
        </authorList>
    </citation>
    <scope>NUCLEOTIDE SEQUENCE [LARGE SCALE GENOMIC DNA]</scope>
    <source>
        <strain evidence="4 5">cv. SW786</strain>
    </source>
</reference>
<dbReference type="PANTHER" id="PTHR34799">
    <property type="entry name" value="OS07G0656300 PROTEIN"/>
    <property type="match status" value="1"/>
</dbReference>
<dbReference type="Gramene" id="QL07p000297:mrna">
    <property type="protein sequence ID" value="QL07p000297:mrna"/>
    <property type="gene ID" value="QL07p000297"/>
</dbReference>
<evidence type="ECO:0000313" key="5">
    <source>
        <dbReference type="Proteomes" id="UP000594261"/>
    </source>
</evidence>
<dbReference type="EnsemblPlants" id="QL07p000297:mrna">
    <property type="protein sequence ID" value="QL07p000297:mrna"/>
    <property type="gene ID" value="QL07p000297"/>
</dbReference>
<name>A0A7N2R795_QUELO</name>
<feature type="region of interest" description="Disordered" evidence="1">
    <location>
        <begin position="115"/>
        <end position="193"/>
    </location>
</feature>
<dbReference type="FunCoup" id="A0A7N2R795">
    <property type="interactions" value="2"/>
</dbReference>
<proteinExistence type="predicted"/>
<evidence type="ECO:0000313" key="4">
    <source>
        <dbReference type="EnsemblPlants" id="QL07p000297:mrna"/>
    </source>
</evidence>
<keyword evidence="5" id="KW-1185">Reference proteome</keyword>
<dbReference type="EMBL" id="LRBV02000007">
    <property type="status" value="NOT_ANNOTATED_CDS"/>
    <property type="molecule type" value="Genomic_DNA"/>
</dbReference>
<feature type="compositionally biased region" description="Low complexity" evidence="1">
    <location>
        <begin position="137"/>
        <end position="162"/>
    </location>
</feature>
<protein>
    <recommendedName>
        <fullName evidence="3">HTH three-helical bundle domain-containing protein</fullName>
    </recommendedName>
</protein>
<accession>A0A7N2R795</accession>
<dbReference type="InParanoid" id="A0A7N2R795"/>
<evidence type="ECO:0000256" key="1">
    <source>
        <dbReference type="SAM" id="MobiDB-lite"/>
    </source>
</evidence>
<keyword evidence="2" id="KW-0732">Signal</keyword>
<reference evidence="4" key="2">
    <citation type="submission" date="2021-01" db="UniProtKB">
        <authorList>
            <consortium name="EnsemblPlants"/>
        </authorList>
    </citation>
    <scope>IDENTIFICATION</scope>
</reference>
<feature type="signal peptide" evidence="2">
    <location>
        <begin position="1"/>
        <end position="24"/>
    </location>
</feature>
<dbReference type="Proteomes" id="UP000594261">
    <property type="component" value="Chromosome 7"/>
</dbReference>